<evidence type="ECO:0000256" key="1">
    <source>
        <dbReference type="ARBA" id="ARBA00004167"/>
    </source>
</evidence>
<organism evidence="12">
    <name type="scientific">Fagus sylvatica</name>
    <name type="common">Beechnut</name>
    <dbReference type="NCBI Taxonomy" id="28930"/>
    <lineage>
        <taxon>Eukaryota</taxon>
        <taxon>Viridiplantae</taxon>
        <taxon>Streptophyta</taxon>
        <taxon>Embryophyta</taxon>
        <taxon>Tracheophyta</taxon>
        <taxon>Spermatophyta</taxon>
        <taxon>Magnoliopsida</taxon>
        <taxon>eudicotyledons</taxon>
        <taxon>Gunneridae</taxon>
        <taxon>Pentapetalae</taxon>
        <taxon>rosids</taxon>
        <taxon>fabids</taxon>
        <taxon>Fagales</taxon>
        <taxon>Fagaceae</taxon>
        <taxon>Fagus</taxon>
    </lineage>
</organism>
<dbReference type="Pfam" id="PF08263">
    <property type="entry name" value="LRRNT_2"/>
    <property type="match status" value="1"/>
</dbReference>
<dbReference type="Gene3D" id="3.30.200.20">
    <property type="entry name" value="Phosphorylase Kinase, domain 1"/>
    <property type="match status" value="1"/>
</dbReference>
<keyword evidence="5" id="KW-0677">Repeat</keyword>
<dbReference type="FunFam" id="3.80.10.10:FF:000129">
    <property type="entry name" value="Leucine-rich repeat receptor-like kinase"/>
    <property type="match status" value="1"/>
</dbReference>
<keyword evidence="9" id="KW-0325">Glycoprotein</keyword>
<keyword evidence="10" id="KW-0067">ATP-binding</keyword>
<dbReference type="Gene3D" id="1.10.510.10">
    <property type="entry name" value="Transferase(Phosphotransferase) domain 1"/>
    <property type="match status" value="1"/>
</dbReference>
<evidence type="ECO:0000313" key="12">
    <source>
        <dbReference type="EMBL" id="SPD31115.1"/>
    </source>
</evidence>
<comment type="subcellular location">
    <subcellularLocation>
        <location evidence="1">Membrane</location>
        <topology evidence="1">Single-pass membrane protein</topology>
    </subcellularLocation>
</comment>
<dbReference type="InterPro" id="IPR000719">
    <property type="entry name" value="Prot_kinase_dom"/>
</dbReference>
<evidence type="ECO:0000256" key="8">
    <source>
        <dbReference type="ARBA" id="ARBA00023170"/>
    </source>
</evidence>
<evidence type="ECO:0000256" key="4">
    <source>
        <dbReference type="ARBA" id="ARBA00022729"/>
    </source>
</evidence>
<keyword evidence="3" id="KW-0812">Transmembrane</keyword>
<evidence type="ECO:0000256" key="3">
    <source>
        <dbReference type="ARBA" id="ARBA00022692"/>
    </source>
</evidence>
<dbReference type="PROSITE" id="PS00107">
    <property type="entry name" value="PROTEIN_KINASE_ATP"/>
    <property type="match status" value="1"/>
</dbReference>
<protein>
    <recommendedName>
        <fullName evidence="11">Protein kinase domain-containing protein</fullName>
    </recommendedName>
</protein>
<dbReference type="InterPro" id="IPR017441">
    <property type="entry name" value="Protein_kinase_ATP_BS"/>
</dbReference>
<evidence type="ECO:0000256" key="7">
    <source>
        <dbReference type="ARBA" id="ARBA00023136"/>
    </source>
</evidence>
<dbReference type="InterPro" id="IPR032675">
    <property type="entry name" value="LRR_dom_sf"/>
</dbReference>
<dbReference type="InterPro" id="IPR001611">
    <property type="entry name" value="Leu-rich_rpt"/>
</dbReference>
<dbReference type="InterPro" id="IPR052422">
    <property type="entry name" value="Auxin_Ser/Thr_Kinase"/>
</dbReference>
<dbReference type="SUPFAM" id="SSF56112">
    <property type="entry name" value="Protein kinase-like (PK-like)"/>
    <property type="match status" value="1"/>
</dbReference>
<dbReference type="GO" id="GO:0004672">
    <property type="term" value="F:protein kinase activity"/>
    <property type="evidence" value="ECO:0007669"/>
    <property type="project" value="InterPro"/>
</dbReference>
<reference evidence="12" key="1">
    <citation type="submission" date="2018-02" db="EMBL/GenBank/DDBJ databases">
        <authorList>
            <person name="Cohen D.B."/>
            <person name="Kent A.D."/>
        </authorList>
    </citation>
    <scope>NUCLEOTIDE SEQUENCE</scope>
</reference>
<dbReference type="InterPro" id="IPR013210">
    <property type="entry name" value="LRR_N_plant-typ"/>
</dbReference>
<keyword evidence="4" id="KW-0732">Signal</keyword>
<dbReference type="InterPro" id="IPR001245">
    <property type="entry name" value="Ser-Thr/Tyr_kinase_cat_dom"/>
</dbReference>
<evidence type="ECO:0000256" key="2">
    <source>
        <dbReference type="ARBA" id="ARBA00022614"/>
    </source>
</evidence>
<proteinExistence type="predicted"/>
<dbReference type="Pfam" id="PF07714">
    <property type="entry name" value="PK_Tyr_Ser-Thr"/>
    <property type="match status" value="1"/>
</dbReference>
<dbReference type="PANTHER" id="PTHR47986">
    <property type="entry name" value="OSJNBA0070M12.3 PROTEIN"/>
    <property type="match status" value="1"/>
</dbReference>
<dbReference type="InterPro" id="IPR011009">
    <property type="entry name" value="Kinase-like_dom_sf"/>
</dbReference>
<dbReference type="GO" id="GO:0005524">
    <property type="term" value="F:ATP binding"/>
    <property type="evidence" value="ECO:0007669"/>
    <property type="project" value="UniProtKB-UniRule"/>
</dbReference>
<dbReference type="GO" id="GO:0016020">
    <property type="term" value="C:membrane"/>
    <property type="evidence" value="ECO:0007669"/>
    <property type="project" value="UniProtKB-SubCell"/>
</dbReference>
<feature type="binding site" evidence="10">
    <location>
        <position position="272"/>
    </location>
    <ligand>
        <name>ATP</name>
        <dbReference type="ChEBI" id="CHEBI:30616"/>
    </ligand>
</feature>
<dbReference type="AlphaFoldDB" id="A0A2N9J3B7"/>
<dbReference type="FunFam" id="3.30.200.20:FF:000226">
    <property type="entry name" value="receptor protein kinase TMK1"/>
    <property type="match status" value="1"/>
</dbReference>
<keyword evidence="8" id="KW-0675">Receptor</keyword>
<dbReference type="Gene3D" id="3.80.10.10">
    <property type="entry name" value="Ribonuclease Inhibitor"/>
    <property type="match status" value="1"/>
</dbReference>
<dbReference type="PANTHER" id="PTHR47986:SF34">
    <property type="entry name" value="RECEPTOR-LIKE KINASE TMK2"/>
    <property type="match status" value="1"/>
</dbReference>
<dbReference type="SUPFAM" id="SSF52058">
    <property type="entry name" value="L domain-like"/>
    <property type="match status" value="1"/>
</dbReference>
<keyword evidence="10" id="KW-0547">Nucleotide-binding</keyword>
<keyword evidence="7" id="KW-0472">Membrane</keyword>
<accession>A0A2N9J3B7</accession>
<evidence type="ECO:0000256" key="10">
    <source>
        <dbReference type="PROSITE-ProRule" id="PRU10141"/>
    </source>
</evidence>
<evidence type="ECO:0000256" key="6">
    <source>
        <dbReference type="ARBA" id="ARBA00022989"/>
    </source>
</evidence>
<keyword evidence="6" id="KW-1133">Transmembrane helix</keyword>
<dbReference type="EMBL" id="OIVN01006347">
    <property type="protein sequence ID" value="SPD31115.1"/>
    <property type="molecule type" value="Genomic_DNA"/>
</dbReference>
<keyword evidence="2" id="KW-0433">Leucine-rich repeat</keyword>
<feature type="domain" description="Protein kinase" evidence="11">
    <location>
        <begin position="244"/>
        <end position="376"/>
    </location>
</feature>
<dbReference type="Pfam" id="PF00560">
    <property type="entry name" value="LRR_1"/>
    <property type="match status" value="2"/>
</dbReference>
<evidence type="ECO:0000256" key="5">
    <source>
        <dbReference type="ARBA" id="ARBA00022737"/>
    </source>
</evidence>
<name>A0A2N9J3B7_FAGSY</name>
<gene>
    <name evidence="12" type="ORF">FSB_LOCUS58997</name>
</gene>
<evidence type="ECO:0000256" key="9">
    <source>
        <dbReference type="ARBA" id="ARBA00023180"/>
    </source>
</evidence>
<evidence type="ECO:0000259" key="11">
    <source>
        <dbReference type="PROSITE" id="PS50011"/>
    </source>
</evidence>
<sequence length="376" mass="40847">MSLINNLLQGPTPKFGRNVDLDIRQGSNKFCTDVPGGTCDDYVNALLSVIEGFGYLKVFADNWPGNDPCDSWNGIVCLSGSKVSVVNFSSMGLSGIISPNFSLLPSITKLILSDNFITGTIPTELTKLPNLMELDVSNNQLFGNMPSFRNGVKVSIDGNPNIGKDKSSAPSPSLAWLTNCPLVVVVVIRLQVDAVKVTVAGGGVNGGTHDVLSPRSNGSGNIHVVEAGNMVISIQVLKNVTDNFSEKNILGRGGFGIVYKGELYDGTKIAVKRMQTGPVGEKGLNEFMSEIVVLTKVRHRHLVALLGYCLDGNERLLVYEYMPQGTLSQHLFNWSELGLKPLEWTRRLTIALDVARGVEYLHGLAHQSFIHRDLHQ</sequence>
<dbReference type="PROSITE" id="PS50011">
    <property type="entry name" value="PROTEIN_KINASE_DOM"/>
    <property type="match status" value="1"/>
</dbReference>